<dbReference type="AlphaFoldDB" id="A0A2S5THH8"/>
<dbReference type="GO" id="GO:0043565">
    <property type="term" value="F:sequence-specific DNA binding"/>
    <property type="evidence" value="ECO:0007669"/>
    <property type="project" value="InterPro"/>
</dbReference>
<dbReference type="PANTHER" id="PTHR43280:SF2">
    <property type="entry name" value="HTH-TYPE TRANSCRIPTIONAL REGULATOR EXSA"/>
    <property type="match status" value="1"/>
</dbReference>
<dbReference type="SUPFAM" id="SSF46689">
    <property type="entry name" value="Homeodomain-like"/>
    <property type="match status" value="1"/>
</dbReference>
<dbReference type="PROSITE" id="PS01124">
    <property type="entry name" value="HTH_ARAC_FAMILY_2"/>
    <property type="match status" value="1"/>
</dbReference>
<dbReference type="InterPro" id="IPR020449">
    <property type="entry name" value="Tscrpt_reg_AraC-type_HTH"/>
</dbReference>
<evidence type="ECO:0000256" key="1">
    <source>
        <dbReference type="ARBA" id="ARBA00023015"/>
    </source>
</evidence>
<proteinExistence type="predicted"/>
<dbReference type="Gene3D" id="1.10.10.60">
    <property type="entry name" value="Homeodomain-like"/>
    <property type="match status" value="1"/>
</dbReference>
<dbReference type="SMART" id="SM00342">
    <property type="entry name" value="HTH_ARAC"/>
    <property type="match status" value="1"/>
</dbReference>
<keyword evidence="3" id="KW-0804">Transcription</keyword>
<accession>A0A2S5THH8</accession>
<dbReference type="RefSeq" id="WP_104229583.1">
    <property type="nucleotide sequence ID" value="NZ_PSNW01000003.1"/>
</dbReference>
<sequence length="338" mass="38143">METLFLFDKRNYLDCQNTYRGPRNREYYSGDYSIEPGSVIHVRADRKAVGACSIIRLRSKTRLFFRRSWAHIREDATDVTVLWFVKRGRLCVSLPGGESVANAGDFMITKSMTPFSVECQPGENSVHEVLHVIVPTHILRQVLPLDVRPGFCIPAEGRKFGIAQRILGDLFEDPGELKDEVSQLLINTALSVVGEAVKEHQSCSTQRQTMSDKRLNDVLRFIEIHLSDPKLSIAATAKACGISPRYLSLLLKLRGTPFSELVWDKRLKTASQWLVNSRPGEASISEIAYRVGFKSAAHFSRMFKREFKLSPREYRAVGAPRPPVEPQTLVLDGGESRH</sequence>
<reference evidence="6 7" key="1">
    <citation type="submission" date="2018-02" db="EMBL/GenBank/DDBJ databases">
        <title>Genome sequencing of Solimonas sp. HR-BB.</title>
        <authorList>
            <person name="Lee Y."/>
            <person name="Jeon C.O."/>
        </authorList>
    </citation>
    <scope>NUCLEOTIDE SEQUENCE [LARGE SCALE GENOMIC DNA]</scope>
    <source>
        <strain evidence="6 7">HR-BB</strain>
    </source>
</reference>
<name>A0A2S5THH8_9GAMM</name>
<feature type="region of interest" description="Disordered" evidence="4">
    <location>
        <begin position="318"/>
        <end position="338"/>
    </location>
</feature>
<keyword evidence="1" id="KW-0805">Transcription regulation</keyword>
<dbReference type="PANTHER" id="PTHR43280">
    <property type="entry name" value="ARAC-FAMILY TRANSCRIPTIONAL REGULATOR"/>
    <property type="match status" value="1"/>
</dbReference>
<evidence type="ECO:0000313" key="6">
    <source>
        <dbReference type="EMBL" id="PPE74425.1"/>
    </source>
</evidence>
<dbReference type="Pfam" id="PF12833">
    <property type="entry name" value="HTH_18"/>
    <property type="match status" value="1"/>
</dbReference>
<dbReference type="InterPro" id="IPR018062">
    <property type="entry name" value="HTH_AraC-typ_CS"/>
</dbReference>
<keyword evidence="2" id="KW-0238">DNA-binding</keyword>
<keyword evidence="7" id="KW-1185">Reference proteome</keyword>
<dbReference type="OrthoDB" id="9816461at2"/>
<dbReference type="PROSITE" id="PS00041">
    <property type="entry name" value="HTH_ARAC_FAMILY_1"/>
    <property type="match status" value="1"/>
</dbReference>
<organism evidence="6 7">
    <name type="scientific">Solimonas fluminis</name>
    <dbReference type="NCBI Taxonomy" id="2086571"/>
    <lineage>
        <taxon>Bacteria</taxon>
        <taxon>Pseudomonadati</taxon>
        <taxon>Pseudomonadota</taxon>
        <taxon>Gammaproteobacteria</taxon>
        <taxon>Nevskiales</taxon>
        <taxon>Nevskiaceae</taxon>
        <taxon>Solimonas</taxon>
    </lineage>
</organism>
<protein>
    <submittedName>
        <fullName evidence="6">AraC family transcriptional regulator</fullName>
    </submittedName>
</protein>
<evidence type="ECO:0000256" key="2">
    <source>
        <dbReference type="ARBA" id="ARBA00023125"/>
    </source>
</evidence>
<dbReference type="EMBL" id="PSNW01000003">
    <property type="protein sequence ID" value="PPE74425.1"/>
    <property type="molecule type" value="Genomic_DNA"/>
</dbReference>
<dbReference type="GO" id="GO:0003700">
    <property type="term" value="F:DNA-binding transcription factor activity"/>
    <property type="evidence" value="ECO:0007669"/>
    <property type="project" value="InterPro"/>
</dbReference>
<dbReference type="PRINTS" id="PR00032">
    <property type="entry name" value="HTHARAC"/>
</dbReference>
<feature type="domain" description="HTH araC/xylS-type" evidence="5">
    <location>
        <begin position="216"/>
        <end position="317"/>
    </location>
</feature>
<comment type="caution">
    <text evidence="6">The sequence shown here is derived from an EMBL/GenBank/DDBJ whole genome shotgun (WGS) entry which is preliminary data.</text>
</comment>
<dbReference type="Proteomes" id="UP000238220">
    <property type="component" value="Unassembled WGS sequence"/>
</dbReference>
<evidence type="ECO:0000259" key="5">
    <source>
        <dbReference type="PROSITE" id="PS01124"/>
    </source>
</evidence>
<gene>
    <name evidence="6" type="ORF">C3942_06565</name>
</gene>
<dbReference type="InterPro" id="IPR018060">
    <property type="entry name" value="HTH_AraC"/>
</dbReference>
<evidence type="ECO:0000256" key="4">
    <source>
        <dbReference type="SAM" id="MobiDB-lite"/>
    </source>
</evidence>
<evidence type="ECO:0000256" key="3">
    <source>
        <dbReference type="ARBA" id="ARBA00023163"/>
    </source>
</evidence>
<evidence type="ECO:0000313" key="7">
    <source>
        <dbReference type="Proteomes" id="UP000238220"/>
    </source>
</evidence>
<dbReference type="InterPro" id="IPR009057">
    <property type="entry name" value="Homeodomain-like_sf"/>
</dbReference>